<evidence type="ECO:0000256" key="8">
    <source>
        <dbReference type="SAM" id="MobiDB-lite"/>
    </source>
</evidence>
<dbReference type="CDD" id="cd12087">
    <property type="entry name" value="TM_EGFR-like"/>
    <property type="match status" value="1"/>
</dbReference>
<feature type="compositionally biased region" description="Polar residues" evidence="8">
    <location>
        <begin position="175"/>
        <end position="188"/>
    </location>
</feature>
<feature type="transmembrane region" description="Helical" evidence="9">
    <location>
        <begin position="205"/>
        <end position="228"/>
    </location>
</feature>
<protein>
    <recommendedName>
        <fullName evidence="11">Copper acquisition factor BIM1-like domain-containing protein</fullName>
    </recommendedName>
</protein>
<feature type="region of interest" description="Disordered" evidence="8">
    <location>
        <begin position="175"/>
        <end position="198"/>
    </location>
</feature>
<gene>
    <name evidence="12" type="ORF">VHEMI05624</name>
</gene>
<dbReference type="PANTHER" id="PTHR34992">
    <property type="entry name" value="HYPHAL ANASTAMOSIS-7 PROTEIN"/>
    <property type="match status" value="1"/>
</dbReference>
<evidence type="ECO:0000256" key="5">
    <source>
        <dbReference type="ARBA" id="ARBA00023136"/>
    </source>
</evidence>
<organism evidence="12 13">
    <name type="scientific">[Torrubiella] hemipterigena</name>
    <dbReference type="NCBI Taxonomy" id="1531966"/>
    <lineage>
        <taxon>Eukaryota</taxon>
        <taxon>Fungi</taxon>
        <taxon>Dikarya</taxon>
        <taxon>Ascomycota</taxon>
        <taxon>Pezizomycotina</taxon>
        <taxon>Sordariomycetes</taxon>
        <taxon>Hypocreomycetidae</taxon>
        <taxon>Hypocreales</taxon>
        <taxon>Clavicipitaceae</taxon>
        <taxon>Clavicipitaceae incertae sedis</taxon>
        <taxon>'Torrubiella' clade</taxon>
    </lineage>
</organism>
<feature type="chain" id="PRO_5001990231" description="Copper acquisition factor BIM1-like domain-containing protein" evidence="10">
    <location>
        <begin position="23"/>
        <end position="271"/>
    </location>
</feature>
<feature type="domain" description="Copper acquisition factor BIM1-like" evidence="11">
    <location>
        <begin position="26"/>
        <end position="174"/>
    </location>
</feature>
<dbReference type="GO" id="GO:0005886">
    <property type="term" value="C:plasma membrane"/>
    <property type="evidence" value="ECO:0007669"/>
    <property type="project" value="UniProtKB-SubCell"/>
</dbReference>
<keyword evidence="4 10" id="KW-0732">Signal</keyword>
<dbReference type="STRING" id="1531966.A0A0A1TH43"/>
<dbReference type="InterPro" id="IPR046530">
    <property type="entry name" value="BIM1-like_dom"/>
</dbReference>
<evidence type="ECO:0000256" key="7">
    <source>
        <dbReference type="ARBA" id="ARBA00023288"/>
    </source>
</evidence>
<proteinExistence type="predicted"/>
<keyword evidence="2" id="KW-1003">Cell membrane</keyword>
<dbReference type="Pfam" id="PF20238">
    <property type="entry name" value="BIM1-like_dom"/>
    <property type="match status" value="1"/>
</dbReference>
<dbReference type="PANTHER" id="PTHR34992:SF5">
    <property type="entry name" value="ANCHORED PROTEIN, PUTATIVE (AFU_ORTHOLOGUE AFUA_6G02800)-RELATED"/>
    <property type="match status" value="1"/>
</dbReference>
<sequence length="271" mass="28433">MHALSVILPFTALLAGHASAAAFDNMGPAAFLSPPDRPWSPDADNTAPCGSDSGPVNRTQFPMRNGKVAFVAQDESYDIELRISYKSDPKSDDDFTQLISAAAFREMDMGHTCVNVADAPAAVQPGSNATFQIKYIADFDKPQNQTFYACADITYVSAIANLGSSANLCFNATEPSTGKNKPTNTPVPGNNSGQSSGGGGLSGGAIAGIVIGSLAGVAFVGAGAFMVYRRKQRRLNAARQAHTARGVKWDNHSARDSASQGSVRLNDLSRN</sequence>
<evidence type="ECO:0000256" key="3">
    <source>
        <dbReference type="ARBA" id="ARBA00022622"/>
    </source>
</evidence>
<evidence type="ECO:0000313" key="13">
    <source>
        <dbReference type="Proteomes" id="UP000039046"/>
    </source>
</evidence>
<evidence type="ECO:0000256" key="10">
    <source>
        <dbReference type="SAM" id="SignalP"/>
    </source>
</evidence>
<feature type="region of interest" description="Disordered" evidence="8">
    <location>
        <begin position="243"/>
        <end position="271"/>
    </location>
</feature>
<dbReference type="CDD" id="cd21176">
    <property type="entry name" value="LPMO_auxiliary-like"/>
    <property type="match status" value="1"/>
</dbReference>
<evidence type="ECO:0000313" key="12">
    <source>
        <dbReference type="EMBL" id="CEJ89800.1"/>
    </source>
</evidence>
<feature type="region of interest" description="Disordered" evidence="8">
    <location>
        <begin position="33"/>
        <end position="58"/>
    </location>
</feature>
<name>A0A0A1TH43_9HYPO</name>
<keyword evidence="7" id="KW-0449">Lipoprotein</keyword>
<keyword evidence="9" id="KW-1133">Transmembrane helix</keyword>
<evidence type="ECO:0000256" key="1">
    <source>
        <dbReference type="ARBA" id="ARBA00004609"/>
    </source>
</evidence>
<evidence type="ECO:0000256" key="6">
    <source>
        <dbReference type="ARBA" id="ARBA00023180"/>
    </source>
</evidence>
<keyword evidence="3" id="KW-0336">GPI-anchor</keyword>
<dbReference type="GO" id="GO:0098552">
    <property type="term" value="C:side of membrane"/>
    <property type="evidence" value="ECO:0007669"/>
    <property type="project" value="UniProtKB-KW"/>
</dbReference>
<feature type="signal peptide" evidence="10">
    <location>
        <begin position="1"/>
        <end position="22"/>
    </location>
</feature>
<comment type="subcellular location">
    <subcellularLocation>
        <location evidence="1">Cell membrane</location>
        <topology evidence="1">Lipid-anchor</topology>
        <topology evidence="1">GPI-anchor</topology>
    </subcellularLocation>
</comment>
<keyword evidence="5 9" id="KW-0472">Membrane</keyword>
<keyword evidence="6" id="KW-0325">Glycoprotein</keyword>
<dbReference type="HOGENOM" id="CLU_067864_0_0_1"/>
<dbReference type="Proteomes" id="UP000039046">
    <property type="component" value="Unassembled WGS sequence"/>
</dbReference>
<evidence type="ECO:0000259" key="11">
    <source>
        <dbReference type="Pfam" id="PF20238"/>
    </source>
</evidence>
<dbReference type="EMBL" id="CDHN01000003">
    <property type="protein sequence ID" value="CEJ89800.1"/>
    <property type="molecule type" value="Genomic_DNA"/>
</dbReference>
<dbReference type="OrthoDB" id="2587363at2759"/>
<evidence type="ECO:0000256" key="4">
    <source>
        <dbReference type="ARBA" id="ARBA00022729"/>
    </source>
</evidence>
<dbReference type="InterPro" id="IPR046936">
    <property type="entry name" value="BIM1-like"/>
</dbReference>
<evidence type="ECO:0000256" key="9">
    <source>
        <dbReference type="SAM" id="Phobius"/>
    </source>
</evidence>
<keyword evidence="9" id="KW-0812">Transmembrane</keyword>
<keyword evidence="13" id="KW-1185">Reference proteome</keyword>
<reference evidence="12 13" key="1">
    <citation type="journal article" date="2015" name="Genome Announc.">
        <title>Draft Genome Sequence and Gene Annotation of the Entomopathogenic Fungus Verticillium hemipterigenum.</title>
        <authorList>
            <person name="Horn F."/>
            <person name="Habel A."/>
            <person name="Scharf D.H."/>
            <person name="Dworschak J."/>
            <person name="Brakhage A.A."/>
            <person name="Guthke R."/>
            <person name="Hertweck C."/>
            <person name="Linde J."/>
        </authorList>
    </citation>
    <scope>NUCLEOTIDE SEQUENCE [LARGE SCALE GENOMIC DNA]</scope>
</reference>
<dbReference type="AlphaFoldDB" id="A0A0A1TH43"/>
<accession>A0A0A1TH43</accession>
<evidence type="ECO:0000256" key="2">
    <source>
        <dbReference type="ARBA" id="ARBA00022475"/>
    </source>
</evidence>